<reference evidence="8 9" key="4">
    <citation type="journal article" date="2011" name="BMC Genomics">
        <title>RNA-Seq improves annotation of protein-coding genes in the cucumber genome.</title>
        <authorList>
            <person name="Li Z."/>
            <person name="Zhang Z."/>
            <person name="Yan P."/>
            <person name="Huang S."/>
            <person name="Fei Z."/>
            <person name="Lin K."/>
        </authorList>
    </citation>
    <scope>NUCLEOTIDE SEQUENCE [LARGE SCALE GENOMIC DNA]</scope>
    <source>
        <strain evidence="9">cv. 9930</strain>
    </source>
</reference>
<dbReference type="GO" id="GO:0005634">
    <property type="term" value="C:nucleus"/>
    <property type="evidence" value="ECO:0007669"/>
    <property type="project" value="UniProtKB-SubCell"/>
</dbReference>
<evidence type="ECO:0000259" key="7">
    <source>
        <dbReference type="PROSITE" id="PS51754"/>
    </source>
</evidence>
<sequence>MGKKMKLLPSLFKNRASPDRPWQWPLCGPSKTPSFRAGPDDHQIFSTLNSIFFDNFFSDPIHTPDSWFATSSLFESARVSLSTEFEDDLELVIRGAKSERLIFEPGETNSILEKSRGVEEGGKCEESIRFEGSVVVLMAMESEDPYLDFRRSMEEMVECHGIRNWEWLEELLNWYLRMNGMKNHGYILGAFVDLLVDLGGGDGSTDSTSIFSDDLIIQRHDRERCDV</sequence>
<dbReference type="Proteomes" id="UP000029981">
    <property type="component" value="Chromosome 6"/>
</dbReference>
<dbReference type="InterPro" id="IPR038933">
    <property type="entry name" value="Ovate"/>
</dbReference>
<dbReference type="PANTHER" id="PTHR33057">
    <property type="entry name" value="TRANSCRIPTION REPRESSOR OFP7-RELATED"/>
    <property type="match status" value="1"/>
</dbReference>
<dbReference type="AlphaFoldDB" id="A0A0A0KCG2"/>
<reference evidence="8 9" key="1">
    <citation type="journal article" date="2009" name="Nat. Genet.">
        <title>The genome of the cucumber, Cucumis sativus L.</title>
        <authorList>
            <person name="Huang S."/>
            <person name="Li R."/>
            <person name="Zhang Z."/>
            <person name="Li L."/>
            <person name="Gu X."/>
            <person name="Fan W."/>
            <person name="Lucas W.J."/>
            <person name="Wang X."/>
            <person name="Xie B."/>
            <person name="Ni P."/>
            <person name="Ren Y."/>
            <person name="Zhu H."/>
            <person name="Li J."/>
            <person name="Lin K."/>
            <person name="Jin W."/>
            <person name="Fei Z."/>
            <person name="Li G."/>
            <person name="Staub J."/>
            <person name="Kilian A."/>
            <person name="van der Vossen E.A."/>
            <person name="Wu Y."/>
            <person name="Guo J."/>
            <person name="He J."/>
            <person name="Jia Z."/>
            <person name="Ren Y."/>
            <person name="Tian G."/>
            <person name="Lu Y."/>
            <person name="Ruan J."/>
            <person name="Qian W."/>
            <person name="Wang M."/>
            <person name="Huang Q."/>
            <person name="Li B."/>
            <person name="Xuan Z."/>
            <person name="Cao J."/>
            <person name="Asan"/>
            <person name="Wu Z."/>
            <person name="Zhang J."/>
            <person name="Cai Q."/>
            <person name="Bai Y."/>
            <person name="Zhao B."/>
            <person name="Han Y."/>
            <person name="Li Y."/>
            <person name="Li X."/>
            <person name="Wang S."/>
            <person name="Shi Q."/>
            <person name="Liu S."/>
            <person name="Cho W.K."/>
            <person name="Kim J.Y."/>
            <person name="Xu Y."/>
            <person name="Heller-Uszynska K."/>
            <person name="Miao H."/>
            <person name="Cheng Z."/>
            <person name="Zhang S."/>
            <person name="Wu J."/>
            <person name="Yang Y."/>
            <person name="Kang H."/>
            <person name="Li M."/>
            <person name="Liang H."/>
            <person name="Ren X."/>
            <person name="Shi Z."/>
            <person name="Wen M."/>
            <person name="Jian M."/>
            <person name="Yang H."/>
            <person name="Zhang G."/>
            <person name="Yang Z."/>
            <person name="Chen R."/>
            <person name="Liu S."/>
            <person name="Li J."/>
            <person name="Ma L."/>
            <person name="Liu H."/>
            <person name="Zhou Y."/>
            <person name="Zhao J."/>
            <person name="Fang X."/>
            <person name="Li G."/>
            <person name="Fang L."/>
            <person name="Li Y."/>
            <person name="Liu D."/>
            <person name="Zheng H."/>
            <person name="Zhang Y."/>
            <person name="Qin N."/>
            <person name="Li Z."/>
            <person name="Yang G."/>
            <person name="Yang S."/>
            <person name="Bolund L."/>
            <person name="Kristiansen K."/>
            <person name="Zheng H."/>
            <person name="Li S."/>
            <person name="Zhang X."/>
            <person name="Yang H."/>
            <person name="Wang J."/>
            <person name="Sun R."/>
            <person name="Zhang B."/>
            <person name="Jiang S."/>
            <person name="Wang J."/>
            <person name="Du Y."/>
            <person name="Li S."/>
        </authorList>
    </citation>
    <scope>NUCLEOTIDE SEQUENCE [LARGE SCALE GENOMIC DNA]</scope>
    <source>
        <strain evidence="9">cv. 9930</strain>
    </source>
</reference>
<evidence type="ECO:0000313" key="9">
    <source>
        <dbReference type="Proteomes" id="UP000029981"/>
    </source>
</evidence>
<keyword evidence="3 6" id="KW-0805">Transcription regulation</keyword>
<dbReference type="EMBL" id="CM002927">
    <property type="protein sequence ID" value="KGN46052.1"/>
    <property type="molecule type" value="Genomic_DNA"/>
</dbReference>
<dbReference type="eggNOG" id="ENOG502RFQ4">
    <property type="taxonomic scope" value="Eukaryota"/>
</dbReference>
<dbReference type="OrthoDB" id="689823at2759"/>
<reference evidence="8 9" key="3">
    <citation type="journal article" date="2010" name="BMC Genomics">
        <title>Transcriptome sequencing and comparative analysis of cucumber flowers with different sex types.</title>
        <authorList>
            <person name="Guo S."/>
            <person name="Zheng Y."/>
            <person name="Joung J.G."/>
            <person name="Liu S."/>
            <person name="Zhang Z."/>
            <person name="Crasta O.R."/>
            <person name="Sobral B.W."/>
            <person name="Xu Y."/>
            <person name="Huang S."/>
            <person name="Fei Z."/>
        </authorList>
    </citation>
    <scope>NUCLEOTIDE SEQUENCE [LARGE SCALE GENOMIC DNA]</scope>
    <source>
        <strain evidence="9">cv. 9930</strain>
    </source>
</reference>
<keyword evidence="4 6" id="KW-0804">Transcription</keyword>
<dbReference type="OMA" id="MVEYHEL"/>
<keyword evidence="9" id="KW-1185">Reference proteome</keyword>
<protein>
    <recommendedName>
        <fullName evidence="6">Transcription repressor</fullName>
    </recommendedName>
    <alternativeName>
        <fullName evidence="6">Ovate family protein</fullName>
    </alternativeName>
</protein>
<evidence type="ECO:0000256" key="5">
    <source>
        <dbReference type="ARBA" id="ARBA00023242"/>
    </source>
</evidence>
<organism evidence="8 9">
    <name type="scientific">Cucumis sativus</name>
    <name type="common">Cucumber</name>
    <dbReference type="NCBI Taxonomy" id="3659"/>
    <lineage>
        <taxon>Eukaryota</taxon>
        <taxon>Viridiplantae</taxon>
        <taxon>Streptophyta</taxon>
        <taxon>Embryophyta</taxon>
        <taxon>Tracheophyta</taxon>
        <taxon>Spermatophyta</taxon>
        <taxon>Magnoliopsida</taxon>
        <taxon>eudicotyledons</taxon>
        <taxon>Gunneridae</taxon>
        <taxon>Pentapetalae</taxon>
        <taxon>rosids</taxon>
        <taxon>fabids</taxon>
        <taxon>Cucurbitales</taxon>
        <taxon>Cucurbitaceae</taxon>
        <taxon>Benincaseae</taxon>
        <taxon>Cucumis</taxon>
    </lineage>
</organism>
<keyword evidence="2 6" id="KW-0678">Repressor</keyword>
<dbReference type="PANTHER" id="PTHR33057:SF26">
    <property type="entry name" value="TRANSCRIPTION REPRESSOR OFP13"/>
    <property type="match status" value="1"/>
</dbReference>
<feature type="domain" description="OVATE" evidence="7">
    <location>
        <begin position="138"/>
        <end position="197"/>
    </location>
</feature>
<proteinExistence type="predicted"/>
<dbReference type="PROSITE" id="PS51754">
    <property type="entry name" value="OVATE"/>
    <property type="match status" value="1"/>
</dbReference>
<evidence type="ECO:0000256" key="2">
    <source>
        <dbReference type="ARBA" id="ARBA00022491"/>
    </source>
</evidence>
<comment type="subcellular location">
    <subcellularLocation>
        <location evidence="1 6">Nucleus</location>
    </subcellularLocation>
</comment>
<comment type="function">
    <text evidence="6">Transcriptional repressor that regulates multiple aspects of plant growth and development.</text>
</comment>
<keyword evidence="5 6" id="KW-0539">Nucleus</keyword>
<evidence type="ECO:0000313" key="8">
    <source>
        <dbReference type="EMBL" id="KGN46052.1"/>
    </source>
</evidence>
<gene>
    <name evidence="8" type="ORF">Csa_6G046300</name>
</gene>
<dbReference type="NCBIfam" id="TIGR01568">
    <property type="entry name" value="A_thal_3678"/>
    <property type="match status" value="1"/>
</dbReference>
<accession>A0A0A0KCG2</accession>
<evidence type="ECO:0000256" key="3">
    <source>
        <dbReference type="ARBA" id="ARBA00023015"/>
    </source>
</evidence>
<dbReference type="GO" id="GO:0045892">
    <property type="term" value="P:negative regulation of DNA-templated transcription"/>
    <property type="evidence" value="ECO:0007669"/>
    <property type="project" value="UniProtKB-UniRule"/>
</dbReference>
<evidence type="ECO:0000256" key="1">
    <source>
        <dbReference type="ARBA" id="ARBA00004123"/>
    </source>
</evidence>
<reference evidence="8 9" key="2">
    <citation type="journal article" date="2009" name="PLoS ONE">
        <title>An integrated genetic and cytogenetic map of the cucumber genome.</title>
        <authorList>
            <person name="Ren Y."/>
            <person name="Zhang Z."/>
            <person name="Liu J."/>
            <person name="Staub J.E."/>
            <person name="Han Y."/>
            <person name="Cheng Z."/>
            <person name="Li X."/>
            <person name="Lu J."/>
            <person name="Miao H."/>
            <person name="Kang H."/>
            <person name="Xie B."/>
            <person name="Gu X."/>
            <person name="Wang X."/>
            <person name="Du Y."/>
            <person name="Jin W."/>
            <person name="Huang S."/>
        </authorList>
    </citation>
    <scope>NUCLEOTIDE SEQUENCE [LARGE SCALE GENOMIC DNA]</scope>
    <source>
        <strain evidence="9">cv. 9930</strain>
    </source>
</reference>
<name>A0A0A0KCG2_CUCSA</name>
<dbReference type="STRING" id="3659.A0A0A0KCG2"/>
<evidence type="ECO:0000256" key="6">
    <source>
        <dbReference type="RuleBase" id="RU367028"/>
    </source>
</evidence>
<dbReference type="InterPro" id="IPR006458">
    <property type="entry name" value="Ovate_C"/>
</dbReference>
<dbReference type="Pfam" id="PF04844">
    <property type="entry name" value="Ovate"/>
    <property type="match status" value="1"/>
</dbReference>
<dbReference type="KEGG" id="csv:101209686"/>
<evidence type="ECO:0000256" key="4">
    <source>
        <dbReference type="ARBA" id="ARBA00023163"/>
    </source>
</evidence>
<dbReference type="Gramene" id="KGN46052">
    <property type="protein sequence ID" value="KGN46052"/>
    <property type="gene ID" value="Csa_6G046300"/>
</dbReference>